<evidence type="ECO:0000259" key="5">
    <source>
        <dbReference type="Pfam" id="PF09363"/>
    </source>
</evidence>
<dbReference type="InterPro" id="IPR029061">
    <property type="entry name" value="THDP-binding"/>
</dbReference>
<dbReference type="SUPFAM" id="SSF52922">
    <property type="entry name" value="TK C-terminal domain-like"/>
    <property type="match status" value="1"/>
</dbReference>
<dbReference type="Pfam" id="PF09363">
    <property type="entry name" value="XFP_C"/>
    <property type="match status" value="1"/>
</dbReference>
<comment type="cofactor">
    <cofactor evidence="1">
        <name>thiamine diphosphate</name>
        <dbReference type="ChEBI" id="CHEBI:58937"/>
    </cofactor>
</comment>
<dbReference type="InterPro" id="IPR018970">
    <property type="entry name" value="Xul5P/Fru6P_PKetolase_N"/>
</dbReference>
<dbReference type="OrthoDB" id="2532903at2759"/>
<evidence type="ECO:0000313" key="8">
    <source>
        <dbReference type="Proteomes" id="UP000053411"/>
    </source>
</evidence>
<evidence type="ECO:0000256" key="2">
    <source>
        <dbReference type="ARBA" id="ARBA00005623"/>
    </source>
</evidence>
<evidence type="ECO:0008006" key="9">
    <source>
        <dbReference type="Google" id="ProtNLM"/>
    </source>
</evidence>
<dbReference type="RefSeq" id="XP_016628283.1">
    <property type="nucleotide sequence ID" value="XM_016780680.1"/>
</dbReference>
<evidence type="ECO:0000256" key="3">
    <source>
        <dbReference type="ARBA" id="ARBA00023052"/>
    </source>
</evidence>
<organism evidence="7 8">
    <name type="scientific">Fonsecaea multimorphosa CBS 102226</name>
    <dbReference type="NCBI Taxonomy" id="1442371"/>
    <lineage>
        <taxon>Eukaryota</taxon>
        <taxon>Fungi</taxon>
        <taxon>Dikarya</taxon>
        <taxon>Ascomycota</taxon>
        <taxon>Pezizomycotina</taxon>
        <taxon>Eurotiomycetes</taxon>
        <taxon>Chaetothyriomycetidae</taxon>
        <taxon>Chaetothyriales</taxon>
        <taxon>Herpotrichiellaceae</taxon>
        <taxon>Fonsecaea</taxon>
    </lineage>
</organism>
<dbReference type="Gene3D" id="3.40.50.970">
    <property type="match status" value="2"/>
</dbReference>
<evidence type="ECO:0000256" key="1">
    <source>
        <dbReference type="ARBA" id="ARBA00001964"/>
    </source>
</evidence>
<dbReference type="VEuPathDB" id="FungiDB:Z520_10186"/>
<dbReference type="InterPro" id="IPR019790">
    <property type="entry name" value="Xul5P/Fru6P_PKetolase_CS"/>
</dbReference>
<dbReference type="InterPro" id="IPR005593">
    <property type="entry name" value="Xul5P/Fru6P_PKetolase"/>
</dbReference>
<dbReference type="GO" id="GO:0005975">
    <property type="term" value="P:carbohydrate metabolic process"/>
    <property type="evidence" value="ECO:0007669"/>
    <property type="project" value="InterPro"/>
</dbReference>
<comment type="similarity">
    <text evidence="2">Belongs to the XFP family.</text>
</comment>
<keyword evidence="3" id="KW-0786">Thiamine pyrophosphate</keyword>
<dbReference type="Gene3D" id="3.40.50.920">
    <property type="match status" value="1"/>
</dbReference>
<keyword evidence="8" id="KW-1185">Reference proteome</keyword>
<dbReference type="GO" id="GO:0016832">
    <property type="term" value="F:aldehyde-lyase activity"/>
    <property type="evidence" value="ECO:0007669"/>
    <property type="project" value="InterPro"/>
</dbReference>
<name>A0A0D2GX36_9EURO</name>
<dbReference type="InterPro" id="IPR018969">
    <property type="entry name" value="Xul5P/Fru6P_PKetolase_C"/>
</dbReference>
<accession>A0A0D2GX36</accession>
<dbReference type="PROSITE" id="PS60002">
    <property type="entry name" value="PHOSPHOKETOLASE_1"/>
    <property type="match status" value="1"/>
</dbReference>
<feature type="domain" description="Xylulose 5-phosphate/Fructose 6-phosphate phosphoketolase N-terminal" evidence="6">
    <location>
        <begin position="38"/>
        <end position="403"/>
    </location>
</feature>
<sequence>MPGEVIDRPNPEPAPSNVPDYVSDLLVKLDKPTLADKTNDAIAKYRRAANYIAAAMIFLQNNVLLQRDLKFEDIKPRLLGHWGTCPGLTLVYSHLNLLIKAHDLDMLYVVGPGHGAPAILANLWLEGSLARFYPHCSQDAQGLHNLISNFSTTGGFPSHINAETPGAIHEGGELGYALSVSFGAVMDNPDLIVCCIVGDGECETGPTATAWHSYKYIDPRESGAVLPIVHVNGFKISERTIYGQVSPPQIHRCMDDKEMAALFTGYGYQPRVVDDLDDIDADLSNSMEWALAEIRRIQAAARSGSPIMKPRWPVLILRTPKGWSGPKKVHGQIVEGSFHAHQVPLPKAKTDSEELKLLQGWLESYKPKELFKDNGDVIDDIKSTIPEKPDRRLGQKKEVYNAYRGLKPIDWRNFAVKKGTSESSMKTVGKLLEEIVKDNPTTFRIFSPDEFESNKLDAVLSSTNRNFQWDQFSNARGGRLIETLSEHQCQGWLQGYTLTGRVGLFPSYEAFLGIIHTMMVQYAKFGKMGRESKWRNDIASINYLETSTWTRQEHNGFSHQNPSFIGAVLNLKPHAARVYLPPDANTFLSTMAHCLQSKNYVNLMVGSKQPSAIFLSVDEAENHCRAGASVWKFASTDDGLNPDVVLVGIGAELTFEVIAAADLLRSKMPEMRVRVVNVTDLMILGASSSHPHALTNDAFDALFTEDVPIHFNYHGYANELKGLLFGRPNMQRVTIASYNEEGSTTTPFNMMLVNGTSRYHVAMQAIKGAAKRNEKVRLRSHEVMSELTGMISKTQKYIMDEKTDPDYLNDIGNFKIDTASMSEG</sequence>
<dbReference type="EMBL" id="KN848089">
    <property type="protein sequence ID" value="KIX94160.1"/>
    <property type="molecule type" value="Genomic_DNA"/>
</dbReference>
<keyword evidence="4" id="KW-0456">Lyase</keyword>
<dbReference type="Pfam" id="PF03894">
    <property type="entry name" value="XFP"/>
    <property type="match status" value="1"/>
</dbReference>
<dbReference type="PANTHER" id="PTHR31273">
    <property type="entry name" value="PHOSPHOKETOLASE-RELATED"/>
    <property type="match status" value="1"/>
</dbReference>
<feature type="domain" description="Xylulose 5-phosphate/Fructose 6-phosphate phosphoketolase C-terminal" evidence="5">
    <location>
        <begin position="608"/>
        <end position="810"/>
    </location>
</feature>
<proteinExistence type="inferred from homology"/>
<evidence type="ECO:0000256" key="4">
    <source>
        <dbReference type="ARBA" id="ARBA00023239"/>
    </source>
</evidence>
<dbReference type="PANTHER" id="PTHR31273:SF1">
    <property type="entry name" value="PHOSPHOKETOLASE-RELATED"/>
    <property type="match status" value="1"/>
</dbReference>
<dbReference type="AlphaFoldDB" id="A0A0D2GX36"/>
<evidence type="ECO:0000313" key="7">
    <source>
        <dbReference type="EMBL" id="KIX94160.1"/>
    </source>
</evidence>
<dbReference type="Pfam" id="PF09364">
    <property type="entry name" value="XFP_N"/>
    <property type="match status" value="1"/>
</dbReference>
<evidence type="ECO:0000259" key="6">
    <source>
        <dbReference type="Pfam" id="PF09364"/>
    </source>
</evidence>
<dbReference type="PROSITE" id="PS60003">
    <property type="entry name" value="PHOSPHOKETOLASE_2"/>
    <property type="match status" value="1"/>
</dbReference>
<gene>
    <name evidence="7" type="ORF">Z520_10186</name>
</gene>
<dbReference type="GeneID" id="27715932"/>
<protein>
    <recommendedName>
        <fullName evidence="9">Phosphoketolase</fullName>
    </recommendedName>
</protein>
<dbReference type="InterPro" id="IPR019789">
    <property type="entry name" value="Xul5P/Fru6P_PKetolase_ThDP_BS"/>
</dbReference>
<dbReference type="PIRSF" id="PIRSF017245">
    <property type="entry name" value="Phosphoketolase"/>
    <property type="match status" value="1"/>
</dbReference>
<dbReference type="InterPro" id="IPR009014">
    <property type="entry name" value="Transketo_C/PFOR_II"/>
</dbReference>
<dbReference type="Proteomes" id="UP000053411">
    <property type="component" value="Unassembled WGS sequence"/>
</dbReference>
<dbReference type="STRING" id="1442371.A0A0D2GX36"/>
<reference evidence="7 8" key="1">
    <citation type="submission" date="2015-01" db="EMBL/GenBank/DDBJ databases">
        <title>The Genome Sequence of Fonsecaea multimorphosa CBS 102226.</title>
        <authorList>
            <consortium name="The Broad Institute Genomics Platform"/>
            <person name="Cuomo C."/>
            <person name="de Hoog S."/>
            <person name="Gorbushina A."/>
            <person name="Stielow B."/>
            <person name="Teixiera M."/>
            <person name="Abouelleil A."/>
            <person name="Chapman S.B."/>
            <person name="Priest M."/>
            <person name="Young S.K."/>
            <person name="Wortman J."/>
            <person name="Nusbaum C."/>
            <person name="Birren B."/>
        </authorList>
    </citation>
    <scope>NUCLEOTIDE SEQUENCE [LARGE SCALE GENOMIC DNA]</scope>
    <source>
        <strain evidence="7 8">CBS 102226</strain>
    </source>
</reference>
<dbReference type="SUPFAM" id="SSF52518">
    <property type="entry name" value="Thiamin diphosphate-binding fold (THDP-binding)"/>
    <property type="match status" value="2"/>
</dbReference>